<name>A0A7W9GL94_9ACTN</name>
<organism evidence="3 4">
    <name type="scientific">Jiangella mangrovi</name>
    <dbReference type="NCBI Taxonomy" id="1524084"/>
    <lineage>
        <taxon>Bacteria</taxon>
        <taxon>Bacillati</taxon>
        <taxon>Actinomycetota</taxon>
        <taxon>Actinomycetes</taxon>
        <taxon>Jiangellales</taxon>
        <taxon>Jiangellaceae</taxon>
        <taxon>Jiangella</taxon>
    </lineage>
</organism>
<accession>A0A7W9GL94</accession>
<reference evidence="3 4" key="1">
    <citation type="submission" date="2020-08" db="EMBL/GenBank/DDBJ databases">
        <title>Sequencing the genomes of 1000 actinobacteria strains.</title>
        <authorList>
            <person name="Klenk H.-P."/>
        </authorList>
    </citation>
    <scope>NUCLEOTIDE SEQUENCE [LARGE SCALE GENOMIC DNA]</scope>
    <source>
        <strain evidence="3 4">DSM 102122</strain>
    </source>
</reference>
<dbReference type="InterPro" id="IPR013783">
    <property type="entry name" value="Ig-like_fold"/>
</dbReference>
<dbReference type="RefSeq" id="WP_184818688.1">
    <property type="nucleotide sequence ID" value="NZ_JACHMM010000001.1"/>
</dbReference>
<keyword evidence="1" id="KW-1133">Transmembrane helix</keyword>
<dbReference type="Proteomes" id="UP000542813">
    <property type="component" value="Unassembled WGS sequence"/>
</dbReference>
<keyword evidence="1" id="KW-0472">Membrane</keyword>
<keyword evidence="2" id="KW-0732">Signal</keyword>
<dbReference type="EMBL" id="JACHMM010000001">
    <property type="protein sequence ID" value="MBB5785738.1"/>
    <property type="molecule type" value="Genomic_DNA"/>
</dbReference>
<evidence type="ECO:0000256" key="1">
    <source>
        <dbReference type="SAM" id="Phobius"/>
    </source>
</evidence>
<dbReference type="InterPro" id="IPR043504">
    <property type="entry name" value="Peptidase_S1_PA_chymotrypsin"/>
</dbReference>
<feature type="chain" id="PRO_5038336600" description="Bacterial Ig-like domain-containing protein" evidence="2">
    <location>
        <begin position="28"/>
        <end position="784"/>
    </location>
</feature>
<keyword evidence="4" id="KW-1185">Reference proteome</keyword>
<keyword evidence="1" id="KW-0812">Transmembrane</keyword>
<dbReference type="PROSITE" id="PS51318">
    <property type="entry name" value="TAT"/>
    <property type="match status" value="1"/>
</dbReference>
<proteinExistence type="predicted"/>
<dbReference type="InterPro" id="IPR006311">
    <property type="entry name" value="TAT_signal"/>
</dbReference>
<dbReference type="Gene3D" id="2.60.40.10">
    <property type="entry name" value="Immunoglobulins"/>
    <property type="match status" value="2"/>
</dbReference>
<feature type="transmembrane region" description="Helical" evidence="1">
    <location>
        <begin position="758"/>
        <end position="778"/>
    </location>
</feature>
<dbReference type="AlphaFoldDB" id="A0A7W9GL94"/>
<evidence type="ECO:0000313" key="3">
    <source>
        <dbReference type="EMBL" id="MBB5785738.1"/>
    </source>
</evidence>
<feature type="signal peptide" evidence="2">
    <location>
        <begin position="1"/>
        <end position="27"/>
    </location>
</feature>
<dbReference type="SUPFAM" id="SSF50494">
    <property type="entry name" value="Trypsin-like serine proteases"/>
    <property type="match status" value="1"/>
</dbReference>
<comment type="caution">
    <text evidence="3">The sequence shown here is derived from an EMBL/GenBank/DDBJ whole genome shotgun (WGS) entry which is preliminary data.</text>
</comment>
<dbReference type="Gene3D" id="2.40.10.10">
    <property type="entry name" value="Trypsin-like serine proteases"/>
    <property type="match status" value="2"/>
</dbReference>
<evidence type="ECO:0000313" key="4">
    <source>
        <dbReference type="Proteomes" id="UP000542813"/>
    </source>
</evidence>
<dbReference type="Gene3D" id="3.30.300.50">
    <property type="match status" value="1"/>
</dbReference>
<protein>
    <recommendedName>
        <fullName evidence="5">Bacterial Ig-like domain-containing protein</fullName>
    </recommendedName>
</protein>
<gene>
    <name evidence="3" type="ORF">HD601_000313</name>
</gene>
<evidence type="ECO:0008006" key="5">
    <source>
        <dbReference type="Google" id="ProtNLM"/>
    </source>
</evidence>
<dbReference type="InterPro" id="IPR035070">
    <property type="entry name" value="Streptogrisin_prodomain"/>
</dbReference>
<dbReference type="CDD" id="cd21112">
    <property type="entry name" value="alphaLP-like"/>
    <property type="match status" value="1"/>
</dbReference>
<evidence type="ECO:0000256" key="2">
    <source>
        <dbReference type="SAM" id="SignalP"/>
    </source>
</evidence>
<sequence length="784" mass="76344">MSRSSFGRRIASAALAAAAAVGTLAVAAAPSAALEDDTTAAAPATRMRAFDPAEFADRAAQLPPGLAEAVRRDLGLSPEEYLATAAAARLAGEVVGSLGDTVRSAWLDDQTLHVAVTDRDATIAARTAGAEVQVGDVLADALTAARAQDKLVYADRDAERVVAVGAPVRGAPAGQARLSAQAGDDHRGGSGFSVGDQNADYHCSTAFAGTDADDDPVLLTAGHCTAGPEGPFTGEARSLTPPAPLSAEAVGTWPALIGDRLGAFVPGSAAFGDGQDAALLEVDGDIAPEVAAWSPGAGDESALAVHDAVTAVAGAPVCSAGVASGWTCGHILDAQATVPVSGRAVTGFLFDACVLPGDSGGAVVVGQYALGLNSGSTWTGLSCADGDPAAGGDDLAIGYPMIGADGVEGLYGDDFDLAVRVGRPEVTAPADGAVAGTTPTVTGTADAAEGAVVTVRFDDGPTAEASVGPAGRWSATVGEPLDPGTHGYEATTTFRPSTGGREVTSRATTGEFEVAAVAELGVSWPAAGHVNTDGRLAFEGTGQPGATVRLTVGGEVLASTIVGHDGTWSLRAVPTRPAGRFDAVLTQHLPDGLAGTESGTASGLTASGFAAGDGADGGTDRGASGGEAAVTVAGVGVAPSAPVVSAPLGGIPAADAGTLRGAGLPGAAVAVRVAASGADVAAAPELRAEAGADGSWVVRLDAPLAAGRHVVVATQTLDDLTSEPSAPVTLEVASDDAPSAAEADRAGAGSGSGLPGGVLAAALGIVAAGGAVAAALAWRRRTAP</sequence>
<dbReference type="GO" id="GO:0005975">
    <property type="term" value="P:carbohydrate metabolic process"/>
    <property type="evidence" value="ECO:0007669"/>
    <property type="project" value="UniProtKB-ARBA"/>
</dbReference>
<dbReference type="InterPro" id="IPR009003">
    <property type="entry name" value="Peptidase_S1_PA"/>
</dbReference>